<sequence>MLAAVLSTLTVVGLKSSSERKPTIALPDCASHHLDTDGAQRQQQRYHHEVMLTMKATTTACGHRMGSRRCLGRYSPIPTSLLDCTLGCRDIVMEIMKFISDEELLDHLMRYLVSFPDLVNVENCLPIVMQRRVWYCNNQLHMDFLSECVQNVPTMNNTELILGFSQFPPQFSSFIEKFCFVHLNNISTTKRQLIELMNATTSKIQRLKFTNFKFKDPETELPSTRTFNISPNLKTLSFNIDWSTIFQFCKKNSETSTLQFSSLNSELKKEIENPIVLFPTIWI</sequence>
<accession>D2VHE7</accession>
<proteinExistence type="predicted"/>
<protein>
    <submittedName>
        <fullName evidence="1">Predicted protein</fullName>
    </submittedName>
</protein>
<dbReference type="GeneID" id="8856600"/>
<name>D2VHE7_NAEGR</name>
<dbReference type="Proteomes" id="UP000006671">
    <property type="component" value="Unassembled WGS sequence"/>
</dbReference>
<evidence type="ECO:0000313" key="1">
    <source>
        <dbReference type="EMBL" id="EFC43788.1"/>
    </source>
</evidence>
<dbReference type="EMBL" id="GG738871">
    <property type="protein sequence ID" value="EFC43788.1"/>
    <property type="molecule type" value="Genomic_DNA"/>
</dbReference>
<gene>
    <name evidence="1" type="ORF">NAEGRDRAFT_68190</name>
</gene>
<dbReference type="RefSeq" id="XP_002676532.1">
    <property type="nucleotide sequence ID" value="XM_002676486.1"/>
</dbReference>
<dbReference type="AlphaFoldDB" id="D2VHE7"/>
<evidence type="ECO:0000313" key="2">
    <source>
        <dbReference type="Proteomes" id="UP000006671"/>
    </source>
</evidence>
<dbReference type="VEuPathDB" id="AmoebaDB:NAEGRDRAFT_68190"/>
<organism evidence="2">
    <name type="scientific">Naegleria gruberi</name>
    <name type="common">Amoeba</name>
    <dbReference type="NCBI Taxonomy" id="5762"/>
    <lineage>
        <taxon>Eukaryota</taxon>
        <taxon>Discoba</taxon>
        <taxon>Heterolobosea</taxon>
        <taxon>Tetramitia</taxon>
        <taxon>Eutetramitia</taxon>
        <taxon>Vahlkampfiidae</taxon>
        <taxon>Naegleria</taxon>
    </lineage>
</organism>
<keyword evidence="2" id="KW-1185">Reference proteome</keyword>
<dbReference type="KEGG" id="ngr:NAEGRDRAFT_68190"/>
<dbReference type="InParanoid" id="D2VHE7"/>
<reference evidence="1 2" key="1">
    <citation type="journal article" date="2010" name="Cell">
        <title>The genome of Naegleria gruberi illuminates early eukaryotic versatility.</title>
        <authorList>
            <person name="Fritz-Laylin L.K."/>
            <person name="Prochnik S.E."/>
            <person name="Ginger M.L."/>
            <person name="Dacks J.B."/>
            <person name="Carpenter M.L."/>
            <person name="Field M.C."/>
            <person name="Kuo A."/>
            <person name="Paredez A."/>
            <person name="Chapman J."/>
            <person name="Pham J."/>
            <person name="Shu S."/>
            <person name="Neupane R."/>
            <person name="Cipriano M."/>
            <person name="Mancuso J."/>
            <person name="Tu H."/>
            <person name="Salamov A."/>
            <person name="Lindquist E."/>
            <person name="Shapiro H."/>
            <person name="Lucas S."/>
            <person name="Grigoriev I.V."/>
            <person name="Cande W.Z."/>
            <person name="Fulton C."/>
            <person name="Rokhsar D.S."/>
            <person name="Dawson S.C."/>
        </authorList>
    </citation>
    <scope>NUCLEOTIDE SEQUENCE [LARGE SCALE GENOMIC DNA]</scope>
    <source>
        <strain evidence="1 2">NEG-M</strain>
    </source>
</reference>